<dbReference type="GO" id="GO:0003677">
    <property type="term" value="F:DNA binding"/>
    <property type="evidence" value="ECO:0007669"/>
    <property type="project" value="InterPro"/>
</dbReference>
<dbReference type="Proteomes" id="UP000218181">
    <property type="component" value="Unassembled WGS sequence"/>
</dbReference>
<dbReference type="Pfam" id="PF01381">
    <property type="entry name" value="HTH_3"/>
    <property type="match status" value="1"/>
</dbReference>
<evidence type="ECO:0000313" key="2">
    <source>
        <dbReference type="EMBL" id="PCR99076.1"/>
    </source>
</evidence>
<sequence length="171" mass="19857">MSGSLGNKEVMAKNIEKYMKRFGLDRYQLAEITGSSYFTVTAWLKARTYPRIDKIEIMARYFNISKAELVEENNTAEENSPLIEKTVSTMKQLNQPRQEKVFNFTTEQLNEQVEESKVSVLDDYRLSDEYLLEQISKASAYGGGELNDNDKEFFKRLLRNTLKDKIEKGEI</sequence>
<dbReference type="STRING" id="1291764.GCA_001311235_03012"/>
<protein>
    <submittedName>
        <fullName evidence="2">Repressor</fullName>
    </submittedName>
</protein>
<evidence type="ECO:0000313" key="3">
    <source>
        <dbReference type="Proteomes" id="UP000218181"/>
    </source>
</evidence>
<dbReference type="InterPro" id="IPR001387">
    <property type="entry name" value="Cro/C1-type_HTH"/>
</dbReference>
<dbReference type="RefSeq" id="WP_096818953.1">
    <property type="nucleotide sequence ID" value="NZ_JXJU01000013.1"/>
</dbReference>
<dbReference type="AlphaFoldDB" id="A0A2A5RJ03"/>
<dbReference type="Gene3D" id="1.10.260.40">
    <property type="entry name" value="lambda repressor-like DNA-binding domains"/>
    <property type="match status" value="1"/>
</dbReference>
<evidence type="ECO:0000259" key="1">
    <source>
        <dbReference type="PROSITE" id="PS50943"/>
    </source>
</evidence>
<gene>
    <name evidence="2" type="ORF">RT41_GL000520</name>
</gene>
<dbReference type="EMBL" id="JXJU01000013">
    <property type="protein sequence ID" value="PCR99076.1"/>
    <property type="molecule type" value="Genomic_DNA"/>
</dbReference>
<dbReference type="InterPro" id="IPR010982">
    <property type="entry name" value="Lambda_DNA-bd_dom_sf"/>
</dbReference>
<proteinExistence type="predicted"/>
<accession>A0A2A5RJ03</accession>
<organism evidence="2 3">
    <name type="scientific">Lactococcus fujiensis JCM 16395</name>
    <dbReference type="NCBI Taxonomy" id="1291764"/>
    <lineage>
        <taxon>Bacteria</taxon>
        <taxon>Bacillati</taxon>
        <taxon>Bacillota</taxon>
        <taxon>Bacilli</taxon>
        <taxon>Lactobacillales</taxon>
        <taxon>Streptococcaceae</taxon>
        <taxon>Lactococcus</taxon>
    </lineage>
</organism>
<comment type="caution">
    <text evidence="2">The sequence shown here is derived from an EMBL/GenBank/DDBJ whole genome shotgun (WGS) entry which is preliminary data.</text>
</comment>
<dbReference type="PROSITE" id="PS50943">
    <property type="entry name" value="HTH_CROC1"/>
    <property type="match status" value="1"/>
</dbReference>
<dbReference type="SMART" id="SM00530">
    <property type="entry name" value="HTH_XRE"/>
    <property type="match status" value="1"/>
</dbReference>
<keyword evidence="3" id="KW-1185">Reference proteome</keyword>
<reference evidence="2 3" key="1">
    <citation type="submission" date="2014-12" db="EMBL/GenBank/DDBJ databases">
        <title>Draft genome sequences of 10 type strains of Lactococcus.</title>
        <authorList>
            <person name="Sun Z."/>
            <person name="Zhong Z."/>
            <person name="Liu W."/>
            <person name="Zhang W."/>
            <person name="Zhang H."/>
        </authorList>
    </citation>
    <scope>NUCLEOTIDE SEQUENCE [LARGE SCALE GENOMIC DNA]</scope>
    <source>
        <strain evidence="2 3">JCM 16395</strain>
    </source>
</reference>
<dbReference type="OrthoDB" id="2220167at2"/>
<name>A0A2A5RJ03_9LACT</name>
<feature type="domain" description="HTH cro/C1-type" evidence="1">
    <location>
        <begin position="15"/>
        <end position="69"/>
    </location>
</feature>
<dbReference type="SUPFAM" id="SSF47413">
    <property type="entry name" value="lambda repressor-like DNA-binding domains"/>
    <property type="match status" value="1"/>
</dbReference>